<keyword evidence="4" id="KW-0472">Membrane</keyword>
<dbReference type="GO" id="GO:0030674">
    <property type="term" value="F:protein-macromolecule adaptor activity"/>
    <property type="evidence" value="ECO:0007669"/>
    <property type="project" value="TreeGrafter"/>
</dbReference>
<feature type="domain" description="RING-type" evidence="7">
    <location>
        <begin position="886"/>
        <end position="961"/>
    </location>
</feature>
<dbReference type="GO" id="GO:0030897">
    <property type="term" value="C:HOPS complex"/>
    <property type="evidence" value="ECO:0007669"/>
    <property type="project" value="TreeGrafter"/>
</dbReference>
<gene>
    <name evidence="8" type="ORF">SCODWIG_01178</name>
</gene>
<proteinExistence type="predicted"/>
<evidence type="ECO:0000259" key="7">
    <source>
        <dbReference type="PROSITE" id="PS50089"/>
    </source>
</evidence>
<dbReference type="GO" id="GO:0006904">
    <property type="term" value="P:vesicle docking involved in exocytosis"/>
    <property type="evidence" value="ECO:0007669"/>
    <property type="project" value="TreeGrafter"/>
</dbReference>
<dbReference type="PANTHER" id="PTHR23323">
    <property type="entry name" value="VACUOLAR PROTEIN SORTING-ASSOCIATED PROTEIN"/>
    <property type="match status" value="1"/>
</dbReference>
<evidence type="ECO:0000256" key="1">
    <source>
        <dbReference type="ARBA" id="ARBA00022723"/>
    </source>
</evidence>
<dbReference type="InterPro" id="IPR001841">
    <property type="entry name" value="Znf_RING"/>
</dbReference>
<evidence type="ECO:0000256" key="6">
    <source>
        <dbReference type="PROSITE-ProRule" id="PRU00175"/>
    </source>
</evidence>
<accession>A0A376B417</accession>
<dbReference type="GO" id="GO:0048284">
    <property type="term" value="P:organelle fusion"/>
    <property type="evidence" value="ECO:0007669"/>
    <property type="project" value="TreeGrafter"/>
</dbReference>
<evidence type="ECO:0000256" key="4">
    <source>
        <dbReference type="ARBA" id="ARBA00023136"/>
    </source>
</evidence>
<dbReference type="Pfam" id="PF26148">
    <property type="entry name" value="VPS18_RING_C"/>
    <property type="match status" value="1"/>
</dbReference>
<dbReference type="PROSITE" id="PS50089">
    <property type="entry name" value="ZF_RING_2"/>
    <property type="match status" value="1"/>
</dbReference>
<dbReference type="PANTHER" id="PTHR23323:SF26">
    <property type="entry name" value="VACUOLAR PROTEIN SORTING-ASSOCIATED PROTEIN 18 HOMOLOG"/>
    <property type="match status" value="1"/>
</dbReference>
<dbReference type="GO" id="GO:0007032">
    <property type="term" value="P:endosome organization"/>
    <property type="evidence" value="ECO:0007669"/>
    <property type="project" value="TreeGrafter"/>
</dbReference>
<evidence type="ECO:0000313" key="8">
    <source>
        <dbReference type="EMBL" id="SSD59417.1"/>
    </source>
</evidence>
<dbReference type="EMBL" id="UFAJ01000138">
    <property type="protein sequence ID" value="SSD59417.1"/>
    <property type="molecule type" value="Genomic_DNA"/>
</dbReference>
<dbReference type="GO" id="GO:0005768">
    <property type="term" value="C:endosome"/>
    <property type="evidence" value="ECO:0007669"/>
    <property type="project" value="TreeGrafter"/>
</dbReference>
<keyword evidence="3" id="KW-0862">Zinc</keyword>
<keyword evidence="1" id="KW-0479">Metal-binding</keyword>
<dbReference type="GO" id="GO:0008270">
    <property type="term" value="F:zinc ion binding"/>
    <property type="evidence" value="ECO:0007669"/>
    <property type="project" value="UniProtKB-KW"/>
</dbReference>
<organism evidence="8 9">
    <name type="scientific">Saccharomycodes ludwigii</name>
    <dbReference type="NCBI Taxonomy" id="36035"/>
    <lineage>
        <taxon>Eukaryota</taxon>
        <taxon>Fungi</taxon>
        <taxon>Dikarya</taxon>
        <taxon>Ascomycota</taxon>
        <taxon>Saccharomycotina</taxon>
        <taxon>Saccharomycetes</taxon>
        <taxon>Saccharomycodales</taxon>
        <taxon>Saccharomycodaceae</taxon>
        <taxon>Saccharomycodes</taxon>
    </lineage>
</organism>
<evidence type="ECO:0000256" key="3">
    <source>
        <dbReference type="ARBA" id="ARBA00022833"/>
    </source>
</evidence>
<dbReference type="SMART" id="SM00184">
    <property type="entry name" value="RING"/>
    <property type="match status" value="1"/>
</dbReference>
<dbReference type="AlphaFoldDB" id="A0A376B417"/>
<dbReference type="SUPFAM" id="SSF57850">
    <property type="entry name" value="RING/U-box"/>
    <property type="match status" value="1"/>
</dbReference>
<comment type="subcellular location">
    <subcellularLocation>
        <location evidence="5">Endomembrane system</location>
        <topology evidence="5">Peripheral membrane protein</topology>
        <orientation evidence="5">Cytoplasmic side</orientation>
    </subcellularLocation>
</comment>
<dbReference type="InterPro" id="IPR007810">
    <property type="entry name" value="Pep3/Vps18_beta-prop"/>
</dbReference>
<keyword evidence="2 6" id="KW-0863">Zinc-finger</keyword>
<dbReference type="InterPro" id="IPR013083">
    <property type="entry name" value="Znf_RING/FYVE/PHD"/>
</dbReference>
<evidence type="ECO:0000256" key="2">
    <source>
        <dbReference type="ARBA" id="ARBA00022771"/>
    </source>
</evidence>
<dbReference type="Gene3D" id="3.30.40.10">
    <property type="entry name" value="Zinc/RING finger domain, C3HC4 (zinc finger)"/>
    <property type="match status" value="1"/>
</dbReference>
<dbReference type="InterPro" id="IPR058919">
    <property type="entry name" value="Pep3/Vps18_RING_C"/>
</dbReference>
<sequence>MKISLEQVQFEENIISGQISNFKVIHNVMYIITNADSTVVFIINLDTPDKIEKLKVPVLNKEEKITRMWGLNDTNGGVLFKTNLGRYFKYFAADGKTFSLELLKKLSKKSNFHITSVNPCHDGNSVLLGTKEGKLYQYFMVEDKLTKLYQFANSKSIDGILCDKENILVVSNTFICKWSNVDLLKQKFTAPHETEYFDNGPNNRGVTRHNTFATYNMSKFAWVTKTGVLFGDLTDKLSNIKILLNLELPKNNSKDTPCVVSAVGITEFYLYLLVNKSQIVIVNQLTNKIVFQEVLYFENEKIIGLDIDENNGTPTYWTYSNKNVYEIVIKEAYTNLWDILCDSHEYEKALGLNDLPLLIKQMIYKKMGNYYLTKDPLKAAISFANSNSDFTYEALKLVDNINALQAFLLHRLKTANLTKVQRKIHTSWIIWNYLQMNIDDNDHDDKTPETAKPNELRKFLLENKDNIDSKTAYELLNYQNKNSDLLFFANLIKDYIFILNYWIKEENWYKALQTLVLLAEPSYVYQYATILLCKSPECTVTTWMRLSNFIQIDQEKLIPSILCYFSNFYCKEICTFSDTDNQGVVINHGLIYLKWVVTSFISSPSAANNNNGVLSTTANKTMSPLIYNTILYMMILDNKTNDEHEIIEFMSKYPNKYDTFFILGLSLKFKKFETAIYLYTELTMFDEAVNLALNKNMLICAKDVARKSDESKTKKLWLKIARATLLNIDNGNPVASNSSNVSSKSTMVNGAQAEGINSSTTATTTSLGTGTKSVTAVKVTSNGSIATTVSSISAADSSKDVKQIISDLIVDSAGVLTIKDLLPLFDDITTIANIKDEFIKSVNQHAELMKEISQEITDLVRIKKNILQDIEAFQDRYVKIEAGSHCDSCHELLQNKKFYVFPCGHNFHLNCLVKLILKGGDYILKSKLENLERKRKLNSGFNKKIIKDLDELLSTKCPLCSDININNIDESLFYSLPNYNPEDKNKVESDWCL</sequence>
<reference evidence="9" key="1">
    <citation type="submission" date="2018-06" db="EMBL/GenBank/DDBJ databases">
        <authorList>
            <person name="Guldener U."/>
        </authorList>
    </citation>
    <scope>NUCLEOTIDE SEQUENCE [LARGE SCALE GENOMIC DNA]</scope>
    <source>
        <strain evidence="9">UTAD17</strain>
    </source>
</reference>
<dbReference type="GO" id="GO:0007033">
    <property type="term" value="P:vacuole organization"/>
    <property type="evidence" value="ECO:0007669"/>
    <property type="project" value="TreeGrafter"/>
</dbReference>
<dbReference type="Pfam" id="PF05131">
    <property type="entry name" value="Pep3_Vps18"/>
    <property type="match status" value="1"/>
</dbReference>
<name>A0A376B417_9ASCO</name>
<evidence type="ECO:0000313" key="9">
    <source>
        <dbReference type="Proteomes" id="UP000262825"/>
    </source>
</evidence>
<keyword evidence="9" id="KW-1185">Reference proteome</keyword>
<dbReference type="OrthoDB" id="1845386at2759"/>
<evidence type="ECO:0000256" key="5">
    <source>
        <dbReference type="ARBA" id="ARBA00029433"/>
    </source>
</evidence>
<dbReference type="Proteomes" id="UP000262825">
    <property type="component" value="Unassembled WGS sequence"/>
</dbReference>
<dbReference type="VEuPathDB" id="FungiDB:SCODWIG_01178"/>
<protein>
    <recommendedName>
        <fullName evidence="7">RING-type domain-containing protein</fullName>
    </recommendedName>
</protein>